<dbReference type="GO" id="GO:0003677">
    <property type="term" value="F:DNA binding"/>
    <property type="evidence" value="ECO:0007669"/>
    <property type="project" value="UniProtKB-KW"/>
</dbReference>
<dbReference type="PROSITE" id="PS00622">
    <property type="entry name" value="HTH_LUXR_1"/>
    <property type="match status" value="1"/>
</dbReference>
<dbReference type="GO" id="GO:0000160">
    <property type="term" value="P:phosphorelay signal transduction system"/>
    <property type="evidence" value="ECO:0007669"/>
    <property type="project" value="InterPro"/>
</dbReference>
<evidence type="ECO:0000256" key="3">
    <source>
        <dbReference type="ARBA" id="ARBA00023125"/>
    </source>
</evidence>
<dbReference type="KEGG" id="sro:Sros_3331"/>
<dbReference type="STRING" id="479432.Sros_3331"/>
<dbReference type="CDD" id="cd06170">
    <property type="entry name" value="LuxR_C_like"/>
    <property type="match status" value="1"/>
</dbReference>
<keyword evidence="1 5" id="KW-0597">Phosphoprotein</keyword>
<dbReference type="InterPro" id="IPR016032">
    <property type="entry name" value="Sig_transdc_resp-reg_C-effctor"/>
</dbReference>
<gene>
    <name evidence="8" type="ordered locus">Sros_3331</name>
</gene>
<dbReference type="HOGENOM" id="CLU_000445_90_10_11"/>
<feature type="domain" description="HTH luxR-type" evidence="6">
    <location>
        <begin position="159"/>
        <end position="224"/>
    </location>
</feature>
<keyword evidence="4" id="KW-0804">Transcription</keyword>
<evidence type="ECO:0000256" key="2">
    <source>
        <dbReference type="ARBA" id="ARBA00023015"/>
    </source>
</evidence>
<dbReference type="FunFam" id="1.10.10.10:FF:000153">
    <property type="entry name" value="LuxR family transcriptional regulator"/>
    <property type="match status" value="1"/>
</dbReference>
<evidence type="ECO:0000313" key="8">
    <source>
        <dbReference type="EMBL" id="ACZ86270.1"/>
    </source>
</evidence>
<keyword evidence="9" id="KW-1185">Reference proteome</keyword>
<dbReference type="Gene3D" id="3.40.50.2300">
    <property type="match status" value="1"/>
</dbReference>
<dbReference type="InterPro" id="IPR011006">
    <property type="entry name" value="CheY-like_superfamily"/>
</dbReference>
<dbReference type="InterPro" id="IPR000792">
    <property type="entry name" value="Tscrpt_reg_LuxR_C"/>
</dbReference>
<dbReference type="SMART" id="SM00448">
    <property type="entry name" value="REC"/>
    <property type="match status" value="1"/>
</dbReference>
<evidence type="ECO:0000259" key="7">
    <source>
        <dbReference type="PROSITE" id="PS50110"/>
    </source>
</evidence>
<dbReference type="eggNOG" id="COG2197">
    <property type="taxonomic scope" value="Bacteria"/>
</dbReference>
<dbReference type="AlphaFoldDB" id="D2BDI1"/>
<evidence type="ECO:0000313" key="9">
    <source>
        <dbReference type="Proteomes" id="UP000002029"/>
    </source>
</evidence>
<dbReference type="PANTHER" id="PTHR43214">
    <property type="entry name" value="TWO-COMPONENT RESPONSE REGULATOR"/>
    <property type="match status" value="1"/>
</dbReference>
<dbReference type="Proteomes" id="UP000002029">
    <property type="component" value="Chromosome"/>
</dbReference>
<name>D2BDI1_STRRD</name>
<evidence type="ECO:0000256" key="5">
    <source>
        <dbReference type="PROSITE-ProRule" id="PRU00169"/>
    </source>
</evidence>
<feature type="modified residue" description="4-aspartylphosphate" evidence="5">
    <location>
        <position position="71"/>
    </location>
</feature>
<keyword evidence="3" id="KW-0238">DNA-binding</keyword>
<dbReference type="CDD" id="cd17535">
    <property type="entry name" value="REC_NarL-like"/>
    <property type="match status" value="1"/>
</dbReference>
<dbReference type="PROSITE" id="PS50110">
    <property type="entry name" value="RESPONSE_REGULATORY"/>
    <property type="match status" value="1"/>
</dbReference>
<dbReference type="InterPro" id="IPR039420">
    <property type="entry name" value="WalR-like"/>
</dbReference>
<dbReference type="SUPFAM" id="SSF46894">
    <property type="entry name" value="C-terminal effector domain of the bipartite response regulators"/>
    <property type="match status" value="1"/>
</dbReference>
<evidence type="ECO:0000256" key="1">
    <source>
        <dbReference type="ARBA" id="ARBA00022553"/>
    </source>
</evidence>
<dbReference type="Pfam" id="PF00196">
    <property type="entry name" value="GerE"/>
    <property type="match status" value="1"/>
</dbReference>
<accession>D2BDI1</accession>
<reference evidence="8 9" key="1">
    <citation type="journal article" date="2010" name="Stand. Genomic Sci.">
        <title>Complete genome sequence of Streptosporangium roseum type strain (NI 9100).</title>
        <authorList>
            <person name="Nolan M."/>
            <person name="Sikorski J."/>
            <person name="Jando M."/>
            <person name="Lucas S."/>
            <person name="Lapidus A."/>
            <person name="Glavina Del Rio T."/>
            <person name="Chen F."/>
            <person name="Tice H."/>
            <person name="Pitluck S."/>
            <person name="Cheng J.F."/>
            <person name="Chertkov O."/>
            <person name="Sims D."/>
            <person name="Meincke L."/>
            <person name="Brettin T."/>
            <person name="Han C."/>
            <person name="Detter J.C."/>
            <person name="Bruce D."/>
            <person name="Goodwin L."/>
            <person name="Land M."/>
            <person name="Hauser L."/>
            <person name="Chang Y.J."/>
            <person name="Jeffries C.D."/>
            <person name="Ivanova N."/>
            <person name="Mavromatis K."/>
            <person name="Mikhailova N."/>
            <person name="Chen A."/>
            <person name="Palaniappan K."/>
            <person name="Chain P."/>
            <person name="Rohde M."/>
            <person name="Goker M."/>
            <person name="Bristow J."/>
            <person name="Eisen J.A."/>
            <person name="Markowitz V."/>
            <person name="Hugenholtz P."/>
            <person name="Kyrpides N.C."/>
            <person name="Klenk H.P."/>
        </authorList>
    </citation>
    <scope>NUCLEOTIDE SEQUENCE [LARGE SCALE GENOMIC DNA]</scope>
    <source>
        <strain evidence="9">ATCC 12428 / DSM 43021 / JCM 3005 / NI 9100</strain>
    </source>
</reference>
<protein>
    <submittedName>
        <fullName evidence="8">Response regulator receiver protein</fullName>
    </submittedName>
</protein>
<dbReference type="Pfam" id="PF00072">
    <property type="entry name" value="Response_reg"/>
    <property type="match status" value="1"/>
</dbReference>
<dbReference type="EMBL" id="CP001814">
    <property type="protein sequence ID" value="ACZ86270.1"/>
    <property type="molecule type" value="Genomic_DNA"/>
</dbReference>
<dbReference type="SUPFAM" id="SSF52172">
    <property type="entry name" value="CheY-like"/>
    <property type="match status" value="1"/>
</dbReference>
<evidence type="ECO:0000259" key="6">
    <source>
        <dbReference type="PROSITE" id="PS50043"/>
    </source>
</evidence>
<dbReference type="PRINTS" id="PR00038">
    <property type="entry name" value="HTHLUXR"/>
</dbReference>
<keyword evidence="2" id="KW-0805">Transcription regulation</keyword>
<sequence>MSFMPTGEPVSSESIGEPIRVLLVDDHPLLRHGLRALLEQVGGAEVVGEAGDGEEAIALVLSLNPDVVVMDLVMPGVTGIEATRTLIDRRPDLGVLVLTMSEDDASVFAALRAGARGYVLKGADGNDFIAAVRAVARGEAVYGPAVARRIRRFLTTGPESGPFPELTQREREILDLLASGKSNAEIARRLFLSQKTVKNHLTSIFAKLQVADRTQAVVRARRAGLGE</sequence>
<organism evidence="8 9">
    <name type="scientific">Streptosporangium roseum (strain ATCC 12428 / DSM 43021 / JCM 3005 / KCTC 9067 / NCIMB 10171 / NRRL 2505 / NI 9100)</name>
    <dbReference type="NCBI Taxonomy" id="479432"/>
    <lineage>
        <taxon>Bacteria</taxon>
        <taxon>Bacillati</taxon>
        <taxon>Actinomycetota</taxon>
        <taxon>Actinomycetes</taxon>
        <taxon>Streptosporangiales</taxon>
        <taxon>Streptosporangiaceae</taxon>
        <taxon>Streptosporangium</taxon>
    </lineage>
</organism>
<proteinExistence type="predicted"/>
<dbReference type="PROSITE" id="PS50043">
    <property type="entry name" value="HTH_LUXR_2"/>
    <property type="match status" value="1"/>
</dbReference>
<dbReference type="SMART" id="SM00421">
    <property type="entry name" value="HTH_LUXR"/>
    <property type="match status" value="1"/>
</dbReference>
<dbReference type="InterPro" id="IPR058245">
    <property type="entry name" value="NreC/VraR/RcsB-like_REC"/>
</dbReference>
<dbReference type="InterPro" id="IPR001789">
    <property type="entry name" value="Sig_transdc_resp-reg_receiver"/>
</dbReference>
<evidence type="ECO:0000256" key="4">
    <source>
        <dbReference type="ARBA" id="ARBA00023163"/>
    </source>
</evidence>
<feature type="domain" description="Response regulatory" evidence="7">
    <location>
        <begin position="20"/>
        <end position="136"/>
    </location>
</feature>
<dbReference type="GO" id="GO:0006355">
    <property type="term" value="P:regulation of DNA-templated transcription"/>
    <property type="evidence" value="ECO:0007669"/>
    <property type="project" value="InterPro"/>
</dbReference>